<feature type="domain" description="POTRA" evidence="7">
    <location>
        <begin position="37"/>
        <end position="112"/>
    </location>
</feature>
<comment type="subcellular location">
    <subcellularLocation>
        <location evidence="1">Membrane</location>
    </subcellularLocation>
</comment>
<evidence type="ECO:0000259" key="6">
    <source>
        <dbReference type="Pfam" id="PF01103"/>
    </source>
</evidence>
<feature type="chain" id="PRO_5047532097" evidence="5">
    <location>
        <begin position="21"/>
        <end position="474"/>
    </location>
</feature>
<protein>
    <submittedName>
        <fullName evidence="8">BamA/TamA family outer membrane protein</fullName>
    </submittedName>
</protein>
<dbReference type="InterPro" id="IPR000184">
    <property type="entry name" value="Bac_surfAg_D15"/>
</dbReference>
<evidence type="ECO:0000256" key="4">
    <source>
        <dbReference type="ARBA" id="ARBA00023136"/>
    </source>
</evidence>
<organism evidence="8 9">
    <name type="scientific">Rhodocytophaga aerolata</name>
    <dbReference type="NCBI Taxonomy" id="455078"/>
    <lineage>
        <taxon>Bacteria</taxon>
        <taxon>Pseudomonadati</taxon>
        <taxon>Bacteroidota</taxon>
        <taxon>Cytophagia</taxon>
        <taxon>Cytophagales</taxon>
        <taxon>Rhodocytophagaceae</taxon>
        <taxon>Rhodocytophaga</taxon>
    </lineage>
</organism>
<evidence type="ECO:0000313" key="8">
    <source>
        <dbReference type="EMBL" id="MDO1448504.1"/>
    </source>
</evidence>
<dbReference type="RefSeq" id="WP_302039305.1">
    <property type="nucleotide sequence ID" value="NZ_JAUKPO010000012.1"/>
</dbReference>
<evidence type="ECO:0000256" key="3">
    <source>
        <dbReference type="ARBA" id="ARBA00022692"/>
    </source>
</evidence>
<name>A0ABT8R945_9BACT</name>
<keyword evidence="4" id="KW-0472">Membrane</keyword>
<feature type="signal peptide" evidence="5">
    <location>
        <begin position="1"/>
        <end position="20"/>
    </location>
</feature>
<keyword evidence="9" id="KW-1185">Reference proteome</keyword>
<keyword evidence="5" id="KW-0732">Signal</keyword>
<feature type="domain" description="Bacterial surface antigen (D15)" evidence="6">
    <location>
        <begin position="152"/>
        <end position="446"/>
    </location>
</feature>
<keyword evidence="3" id="KW-0812">Transmembrane</keyword>
<evidence type="ECO:0000256" key="1">
    <source>
        <dbReference type="ARBA" id="ARBA00004370"/>
    </source>
</evidence>
<dbReference type="InterPro" id="IPR010827">
    <property type="entry name" value="BamA/TamA_POTRA"/>
</dbReference>
<reference evidence="8" key="1">
    <citation type="submission" date="2023-07" db="EMBL/GenBank/DDBJ databases">
        <title>The genome sequence of Rhodocytophaga aerolata KACC 12507.</title>
        <authorList>
            <person name="Zhang X."/>
        </authorList>
    </citation>
    <scope>NUCLEOTIDE SEQUENCE</scope>
    <source>
        <strain evidence="8">KACC 12507</strain>
    </source>
</reference>
<evidence type="ECO:0000256" key="2">
    <source>
        <dbReference type="ARBA" id="ARBA00022452"/>
    </source>
</evidence>
<dbReference type="PANTHER" id="PTHR12815:SF18">
    <property type="entry name" value="SORTING AND ASSEMBLY MACHINERY COMPONENT 50 HOMOLOG"/>
    <property type="match status" value="1"/>
</dbReference>
<dbReference type="Gene3D" id="3.10.20.310">
    <property type="entry name" value="membrane protein fhac"/>
    <property type="match status" value="1"/>
</dbReference>
<comment type="caution">
    <text evidence="8">The sequence shown here is derived from an EMBL/GenBank/DDBJ whole genome shotgun (WGS) entry which is preliminary data.</text>
</comment>
<dbReference type="EMBL" id="JAUKPO010000012">
    <property type="protein sequence ID" value="MDO1448504.1"/>
    <property type="molecule type" value="Genomic_DNA"/>
</dbReference>
<dbReference type="InterPro" id="IPR039910">
    <property type="entry name" value="D15-like"/>
</dbReference>
<evidence type="ECO:0000259" key="7">
    <source>
        <dbReference type="Pfam" id="PF07244"/>
    </source>
</evidence>
<dbReference type="Gene3D" id="2.40.160.50">
    <property type="entry name" value="membrane protein fhac: a member of the omp85/tpsb transporter family"/>
    <property type="match status" value="1"/>
</dbReference>
<dbReference type="Proteomes" id="UP001168528">
    <property type="component" value="Unassembled WGS sequence"/>
</dbReference>
<dbReference type="PANTHER" id="PTHR12815">
    <property type="entry name" value="SORTING AND ASSEMBLY MACHINERY SAMM50 PROTEIN FAMILY MEMBER"/>
    <property type="match status" value="1"/>
</dbReference>
<sequence>MLAILLALLLNLRTTQPAVATVATIADKDTLAAEYVIVNHIIIEGNVKTKEAMILRELDITAGDTLHAASADLALLRNKNKIVNTNLFVTVDLHMLKVDKNVAYLLVKVTERWYIFPMLIFELADRNFNEWWVERGRSLKRVNYGFKIAHKNFRGRGEQLRATAQFGFTKRFELGYSIPYLDKAQKTGIGFDISYSQNKSVAYETQAHKLDYLDSESVLRSRFSAGIRLTRRNKYYCFHTLEAKYHDSHIADTLAILNPDYFLKGRTRQQYVRLAYTLTLDRRDIAAYPLHGHYFTTTIAQSGITPKEDLHLTTLLADIALYRPISPKYFWTASLRGKVSSPEQQPFHNIRGFGYGQDFVRGYEYYVVDGQNYGLAKLTFKRELFNVQADISEYMPFRQFQTIPMALYLKVYGDAGYVQNKTYNVEDNFLANKLLYGYGVGFDFVTFYNTVFRVDFSMNRQKQAGFFFHFVRDI</sequence>
<accession>A0ABT8R945</accession>
<proteinExistence type="predicted"/>
<dbReference type="Pfam" id="PF01103">
    <property type="entry name" value="Omp85"/>
    <property type="match status" value="1"/>
</dbReference>
<keyword evidence="2" id="KW-1134">Transmembrane beta strand</keyword>
<dbReference type="Pfam" id="PF07244">
    <property type="entry name" value="POTRA"/>
    <property type="match status" value="1"/>
</dbReference>
<gene>
    <name evidence="8" type="ORF">Q0590_19665</name>
</gene>
<evidence type="ECO:0000313" key="9">
    <source>
        <dbReference type="Proteomes" id="UP001168528"/>
    </source>
</evidence>
<evidence type="ECO:0000256" key="5">
    <source>
        <dbReference type="SAM" id="SignalP"/>
    </source>
</evidence>